<reference evidence="2" key="2">
    <citation type="journal article" date="2018" name="BMC Genomics">
        <title>Genomic insights into host adaptation between the wheat stripe rust pathogen (Puccinia striiformis f. sp. tritici) and the barley stripe rust pathogen (Puccinia striiformis f. sp. hordei).</title>
        <authorList>
            <person name="Xia C."/>
            <person name="Wang M."/>
            <person name="Yin C."/>
            <person name="Cornejo O.E."/>
            <person name="Hulbert S.H."/>
            <person name="Chen X."/>
        </authorList>
    </citation>
    <scope>NUCLEOTIDE SEQUENCE [LARGE SCALE GENOMIC DNA]</scope>
    <source>
        <strain evidence="2">93TX-2</strain>
    </source>
</reference>
<dbReference type="VEuPathDB" id="FungiDB:PSTT_01190"/>
<dbReference type="Proteomes" id="UP000238274">
    <property type="component" value="Unassembled WGS sequence"/>
</dbReference>
<comment type="caution">
    <text evidence="1">The sequence shown here is derived from an EMBL/GenBank/DDBJ whole genome shotgun (WGS) entry which is preliminary data.</text>
</comment>
<dbReference type="EMBL" id="PKSM01000131">
    <property type="protein sequence ID" value="POW09055.1"/>
    <property type="molecule type" value="Genomic_DNA"/>
</dbReference>
<dbReference type="VEuPathDB" id="FungiDB:PSHT_09302"/>
<reference evidence="1 2" key="1">
    <citation type="submission" date="2017-12" db="EMBL/GenBank/DDBJ databases">
        <title>Gene loss provides genomic basis for host adaptation in cereal stripe rust fungi.</title>
        <authorList>
            <person name="Xia C."/>
        </authorList>
    </citation>
    <scope>NUCLEOTIDE SEQUENCE [LARGE SCALE GENOMIC DNA]</scope>
    <source>
        <strain evidence="1 2">93TX-2</strain>
    </source>
</reference>
<protein>
    <submittedName>
        <fullName evidence="1">Uncharacterized protein</fullName>
    </submittedName>
</protein>
<organism evidence="1 2">
    <name type="scientific">Puccinia striiformis</name>
    <dbReference type="NCBI Taxonomy" id="27350"/>
    <lineage>
        <taxon>Eukaryota</taxon>
        <taxon>Fungi</taxon>
        <taxon>Dikarya</taxon>
        <taxon>Basidiomycota</taxon>
        <taxon>Pucciniomycotina</taxon>
        <taxon>Pucciniomycetes</taxon>
        <taxon>Pucciniales</taxon>
        <taxon>Pucciniaceae</taxon>
        <taxon>Puccinia</taxon>
    </lineage>
</organism>
<dbReference type="AlphaFoldDB" id="A0A2S4VHW0"/>
<reference evidence="2" key="3">
    <citation type="journal article" date="2018" name="Mol. Plant Microbe Interact.">
        <title>Genome sequence resources for the wheat stripe rust pathogen (Puccinia striiformis f. sp. tritici) and the barley stripe rust pathogen (Puccinia striiformis f. sp. hordei).</title>
        <authorList>
            <person name="Xia C."/>
            <person name="Wang M."/>
            <person name="Yin C."/>
            <person name="Cornejo O.E."/>
            <person name="Hulbert S.H."/>
            <person name="Chen X."/>
        </authorList>
    </citation>
    <scope>NUCLEOTIDE SEQUENCE [LARGE SCALE GENOMIC DNA]</scope>
    <source>
        <strain evidence="2">93TX-2</strain>
    </source>
</reference>
<keyword evidence="2" id="KW-1185">Reference proteome</keyword>
<name>A0A2S4VHW0_9BASI</name>
<gene>
    <name evidence="1" type="ORF">PSHT_09302</name>
</gene>
<evidence type="ECO:0000313" key="2">
    <source>
        <dbReference type="Proteomes" id="UP000238274"/>
    </source>
</evidence>
<evidence type="ECO:0000313" key="1">
    <source>
        <dbReference type="EMBL" id="POW09055.1"/>
    </source>
</evidence>
<sequence>MPGEGGPLMCSPDSREEHLHAKLGGSAISLGGSAAASWAHRSPIHQTEAEEVNAKRHKWASQVLASSTCLTSCQR</sequence>
<accession>A0A2S4VHW0</accession>
<proteinExistence type="predicted"/>